<organism evidence="1 2">
    <name type="scientific">Schistosoma margrebowiei</name>
    <dbReference type="NCBI Taxonomy" id="48269"/>
    <lineage>
        <taxon>Eukaryota</taxon>
        <taxon>Metazoa</taxon>
        <taxon>Spiralia</taxon>
        <taxon>Lophotrochozoa</taxon>
        <taxon>Platyhelminthes</taxon>
        <taxon>Trematoda</taxon>
        <taxon>Digenea</taxon>
        <taxon>Strigeidida</taxon>
        <taxon>Schistosomatoidea</taxon>
        <taxon>Schistosomatidae</taxon>
        <taxon>Schistosoma</taxon>
    </lineage>
</organism>
<dbReference type="EMBL" id="UZAI01007315">
    <property type="protein sequence ID" value="VDO98611.1"/>
    <property type="molecule type" value="Genomic_DNA"/>
</dbReference>
<evidence type="ECO:0000313" key="2">
    <source>
        <dbReference type="Proteomes" id="UP000277204"/>
    </source>
</evidence>
<proteinExistence type="predicted"/>
<protein>
    <submittedName>
        <fullName evidence="1">Uncharacterized protein</fullName>
    </submittedName>
</protein>
<keyword evidence="2" id="KW-1185">Reference proteome</keyword>
<reference evidence="1 2" key="1">
    <citation type="submission" date="2018-11" db="EMBL/GenBank/DDBJ databases">
        <authorList>
            <consortium name="Pathogen Informatics"/>
        </authorList>
    </citation>
    <scope>NUCLEOTIDE SEQUENCE [LARGE SCALE GENOMIC DNA]</scope>
    <source>
        <strain evidence="1 2">Zambia</strain>
    </source>
</reference>
<accession>A0A183M7S1</accession>
<dbReference type="Proteomes" id="UP000277204">
    <property type="component" value="Unassembled WGS sequence"/>
</dbReference>
<name>A0A183M7S1_9TREM</name>
<sequence>MRSDKIILCLFPYFVDDENRPVTLTSTSSPITTTDSSQSILAAVKQSQSEGHTSALLLAFSLGLICCFIGLLIAEWRRRQKLHLWSSHRSRPEQAIVFGDRTKISMPRLKSSRRLKKNTTYDQVNKTITGTIDEEKALFNDLVL</sequence>
<evidence type="ECO:0000313" key="1">
    <source>
        <dbReference type="EMBL" id="VDO98611.1"/>
    </source>
</evidence>
<dbReference type="AlphaFoldDB" id="A0A183M7S1"/>
<gene>
    <name evidence="1" type="ORF">SMRZ_LOCUS12096</name>
</gene>